<feature type="transmembrane region" description="Helical" evidence="6">
    <location>
        <begin position="229"/>
        <end position="248"/>
    </location>
</feature>
<dbReference type="EMBL" id="LSMT01000086">
    <property type="protein sequence ID" value="PFX28314.1"/>
    <property type="molecule type" value="Genomic_DNA"/>
</dbReference>
<evidence type="ECO:0000256" key="5">
    <source>
        <dbReference type="RuleBase" id="RU000688"/>
    </source>
</evidence>
<protein>
    <submittedName>
        <fullName evidence="8">Beta-4C adrenergic receptor</fullName>
    </submittedName>
</protein>
<dbReference type="Pfam" id="PF00001">
    <property type="entry name" value="7tm_1"/>
    <property type="match status" value="1"/>
</dbReference>
<keyword evidence="2 5" id="KW-0812">Transmembrane</keyword>
<dbReference type="PROSITE" id="PS00237">
    <property type="entry name" value="G_PROTEIN_RECEP_F1_1"/>
    <property type="match status" value="1"/>
</dbReference>
<feature type="transmembrane region" description="Helical" evidence="6">
    <location>
        <begin position="20"/>
        <end position="39"/>
    </location>
</feature>
<feature type="transmembrane region" description="Helical" evidence="6">
    <location>
        <begin position="178"/>
        <end position="202"/>
    </location>
</feature>
<evidence type="ECO:0000256" key="1">
    <source>
        <dbReference type="ARBA" id="ARBA00004370"/>
    </source>
</evidence>
<dbReference type="PRINTS" id="PR00237">
    <property type="entry name" value="GPCRRHODOPSN"/>
</dbReference>
<dbReference type="InterPro" id="IPR017452">
    <property type="entry name" value="GPCR_Rhodpsn_7TM"/>
</dbReference>
<dbReference type="InterPro" id="IPR000276">
    <property type="entry name" value="GPCR_Rhodpsn"/>
</dbReference>
<evidence type="ECO:0000256" key="4">
    <source>
        <dbReference type="ARBA" id="ARBA00023136"/>
    </source>
</evidence>
<evidence type="ECO:0000313" key="9">
    <source>
        <dbReference type="Proteomes" id="UP000225706"/>
    </source>
</evidence>
<feature type="transmembrane region" description="Helical" evidence="6">
    <location>
        <begin position="95"/>
        <end position="117"/>
    </location>
</feature>
<evidence type="ECO:0000256" key="3">
    <source>
        <dbReference type="ARBA" id="ARBA00022989"/>
    </source>
</evidence>
<feature type="domain" description="G-protein coupled receptors family 1 profile" evidence="7">
    <location>
        <begin position="30"/>
        <end position="284"/>
    </location>
</feature>
<feature type="transmembrane region" description="Helical" evidence="6">
    <location>
        <begin position="268"/>
        <end position="287"/>
    </location>
</feature>
<organism evidence="8 9">
    <name type="scientific">Stylophora pistillata</name>
    <name type="common">Smooth cauliflower coral</name>
    <dbReference type="NCBI Taxonomy" id="50429"/>
    <lineage>
        <taxon>Eukaryota</taxon>
        <taxon>Metazoa</taxon>
        <taxon>Cnidaria</taxon>
        <taxon>Anthozoa</taxon>
        <taxon>Hexacorallia</taxon>
        <taxon>Scleractinia</taxon>
        <taxon>Astrocoeniina</taxon>
        <taxon>Pocilloporidae</taxon>
        <taxon>Stylophora</taxon>
    </lineage>
</organism>
<dbReference type="PANTHER" id="PTHR45698">
    <property type="entry name" value="TRACE AMINE-ASSOCIATED RECEPTOR 19N-RELATED"/>
    <property type="match status" value="1"/>
</dbReference>
<comment type="subcellular location">
    <subcellularLocation>
        <location evidence="1">Membrane</location>
    </subcellularLocation>
</comment>
<feature type="transmembrane region" description="Helical" evidence="6">
    <location>
        <begin position="51"/>
        <end position="75"/>
    </location>
</feature>
<dbReference type="Gene3D" id="1.20.1070.10">
    <property type="entry name" value="Rhodopsin 7-helix transmembrane proteins"/>
    <property type="match status" value="1"/>
</dbReference>
<keyword evidence="5" id="KW-0807">Transducer</keyword>
<dbReference type="SMART" id="SM01381">
    <property type="entry name" value="7TM_GPCR_Srsx"/>
    <property type="match status" value="1"/>
</dbReference>
<dbReference type="GO" id="GO:0016020">
    <property type="term" value="C:membrane"/>
    <property type="evidence" value="ECO:0007669"/>
    <property type="project" value="UniProtKB-SubCell"/>
</dbReference>
<keyword evidence="9" id="KW-1185">Reference proteome</keyword>
<keyword evidence="3 6" id="KW-1133">Transmembrane helix</keyword>
<dbReference type="OrthoDB" id="9615015at2759"/>
<dbReference type="PROSITE" id="PS50262">
    <property type="entry name" value="G_PROTEIN_RECEP_F1_2"/>
    <property type="match status" value="1"/>
</dbReference>
<keyword evidence="5" id="KW-0297">G-protein coupled receptor</keyword>
<dbReference type="Proteomes" id="UP000225706">
    <property type="component" value="Unassembled WGS sequence"/>
</dbReference>
<keyword evidence="4 6" id="KW-0472">Membrane</keyword>
<proteinExistence type="inferred from homology"/>
<evidence type="ECO:0000259" key="7">
    <source>
        <dbReference type="PROSITE" id="PS50262"/>
    </source>
</evidence>
<sequence>MENTTSKPLSSMDQAFCVTFWVIAVVSFVLNLLFAVVLARKPSMLKRPHNILLFSLAVVDMLTGVFLVATPGYAIPTSKYPVPLGLRGQIFCRLLANRYLLFALGKVSILLVACLAFERWYCVLRPFKYKHQFKRKRTIVYVFIAFMITCILSMNKLFETSLDGSKCVTDKAPFGIDGTRAFVIVYSFVAFYIPCLLTWLTFGHIKLNLPSSPGESAENVNKRRRMDMLLRMCAVTAAAMTVCGFPSQTNYILSFFGLTEVKSPLHKAFNVLVFVNSCMNPLIYCLTNKDYRREFKKLLGCHREYRNMPSQGLGTSPVQRLMSKRTGAQLPIIPKLLRPVVQPKIHQKLLAKKERQVLAYNMLP</sequence>
<dbReference type="CDD" id="cd00637">
    <property type="entry name" value="7tm_classA_rhodopsin-like"/>
    <property type="match status" value="1"/>
</dbReference>
<comment type="caution">
    <text evidence="8">The sequence shown here is derived from an EMBL/GenBank/DDBJ whole genome shotgun (WGS) entry which is preliminary data.</text>
</comment>
<comment type="similarity">
    <text evidence="5">Belongs to the G-protein coupled receptor 1 family.</text>
</comment>
<accession>A0A2B4SCA8</accession>
<dbReference type="SUPFAM" id="SSF81321">
    <property type="entry name" value="Family A G protein-coupled receptor-like"/>
    <property type="match status" value="1"/>
</dbReference>
<dbReference type="PANTHER" id="PTHR45698:SF1">
    <property type="entry name" value="TRACE AMINE-ASSOCIATED RECEPTOR 13C-LIKE"/>
    <property type="match status" value="1"/>
</dbReference>
<dbReference type="GO" id="GO:0004930">
    <property type="term" value="F:G protein-coupled receptor activity"/>
    <property type="evidence" value="ECO:0007669"/>
    <property type="project" value="UniProtKB-KW"/>
</dbReference>
<gene>
    <name evidence="8" type="primary">ADRB4C</name>
    <name evidence="8" type="ORF">AWC38_SpisGene6982</name>
</gene>
<dbReference type="AlphaFoldDB" id="A0A2B4SCA8"/>
<evidence type="ECO:0000256" key="6">
    <source>
        <dbReference type="SAM" id="Phobius"/>
    </source>
</evidence>
<reference evidence="9" key="1">
    <citation type="journal article" date="2017" name="bioRxiv">
        <title>Comparative analysis of the genomes of Stylophora pistillata and Acropora digitifera provides evidence for extensive differences between species of corals.</title>
        <authorList>
            <person name="Voolstra C.R."/>
            <person name="Li Y."/>
            <person name="Liew Y.J."/>
            <person name="Baumgarten S."/>
            <person name="Zoccola D."/>
            <person name="Flot J.-F."/>
            <person name="Tambutte S."/>
            <person name="Allemand D."/>
            <person name="Aranda M."/>
        </authorList>
    </citation>
    <scope>NUCLEOTIDE SEQUENCE [LARGE SCALE GENOMIC DNA]</scope>
</reference>
<feature type="transmembrane region" description="Helical" evidence="6">
    <location>
        <begin position="138"/>
        <end position="158"/>
    </location>
</feature>
<evidence type="ECO:0000313" key="8">
    <source>
        <dbReference type="EMBL" id="PFX28314.1"/>
    </source>
</evidence>
<evidence type="ECO:0000256" key="2">
    <source>
        <dbReference type="ARBA" id="ARBA00022692"/>
    </source>
</evidence>
<keyword evidence="5 8" id="KW-0675">Receptor</keyword>
<name>A0A2B4SCA8_STYPI</name>
<dbReference type="STRING" id="50429.A0A2B4SCA8"/>